<dbReference type="AlphaFoldDB" id="A0A1C3ZGF4"/>
<feature type="domain" description="Major facilitator superfamily (MFS) profile" evidence="7">
    <location>
        <begin position="11"/>
        <end position="415"/>
    </location>
</feature>
<evidence type="ECO:0000256" key="6">
    <source>
        <dbReference type="SAM" id="Phobius"/>
    </source>
</evidence>
<evidence type="ECO:0000256" key="5">
    <source>
        <dbReference type="ARBA" id="ARBA00038514"/>
    </source>
</evidence>
<gene>
    <name evidence="8" type="ORF">GA0061080_100488</name>
</gene>
<feature type="transmembrane region" description="Helical" evidence="6">
    <location>
        <begin position="267"/>
        <end position="290"/>
    </location>
</feature>
<keyword evidence="4 6" id="KW-0472">Membrane</keyword>
<dbReference type="Gene3D" id="1.20.1250.20">
    <property type="entry name" value="MFS general substrate transporter like domains"/>
    <property type="match status" value="2"/>
</dbReference>
<comment type="similarity">
    <text evidence="5">Belongs to the major facilitator superfamily. Phthalate permease family.</text>
</comment>
<feature type="transmembrane region" description="Helical" evidence="6">
    <location>
        <begin position="392"/>
        <end position="411"/>
    </location>
</feature>
<evidence type="ECO:0000256" key="4">
    <source>
        <dbReference type="ARBA" id="ARBA00023136"/>
    </source>
</evidence>
<dbReference type="RefSeq" id="WP_091120133.1">
    <property type="nucleotide sequence ID" value="NZ_FMBA01000004.1"/>
</dbReference>
<dbReference type="CDD" id="cd17319">
    <property type="entry name" value="MFS_ExuT_GudP_like"/>
    <property type="match status" value="1"/>
</dbReference>
<dbReference type="Pfam" id="PF07690">
    <property type="entry name" value="MFS_1"/>
    <property type="match status" value="1"/>
</dbReference>
<feature type="transmembrane region" description="Helical" evidence="6">
    <location>
        <begin position="361"/>
        <end position="386"/>
    </location>
</feature>
<dbReference type="PANTHER" id="PTHR11662:SF285">
    <property type="entry name" value="HEXURONATE TRANSPORTER"/>
    <property type="match status" value="1"/>
</dbReference>
<keyword evidence="3 6" id="KW-1133">Transmembrane helix</keyword>
<feature type="transmembrane region" description="Helical" evidence="6">
    <location>
        <begin position="139"/>
        <end position="159"/>
    </location>
</feature>
<dbReference type="PROSITE" id="PS50850">
    <property type="entry name" value="MFS"/>
    <property type="match status" value="1"/>
</dbReference>
<dbReference type="InterPro" id="IPR050382">
    <property type="entry name" value="MFS_Na/Anion_cotransporter"/>
</dbReference>
<organism evidence="8 9">
    <name type="scientific">Gilliamella intestini</name>
    <dbReference type="NCBI Taxonomy" id="1798183"/>
    <lineage>
        <taxon>Bacteria</taxon>
        <taxon>Pseudomonadati</taxon>
        <taxon>Pseudomonadota</taxon>
        <taxon>Gammaproteobacteria</taxon>
        <taxon>Orbales</taxon>
        <taxon>Orbaceae</taxon>
        <taxon>Gilliamella</taxon>
    </lineage>
</organism>
<evidence type="ECO:0000256" key="3">
    <source>
        <dbReference type="ARBA" id="ARBA00022989"/>
    </source>
</evidence>
<comment type="subcellular location">
    <subcellularLocation>
        <location evidence="1">Membrane</location>
        <topology evidence="1">Multi-pass membrane protein</topology>
    </subcellularLocation>
</comment>
<dbReference type="InterPro" id="IPR011701">
    <property type="entry name" value="MFS"/>
</dbReference>
<dbReference type="PIRSF" id="PIRSF002808">
    <property type="entry name" value="Hexose_phosphate_transp"/>
    <property type="match status" value="1"/>
</dbReference>
<proteinExistence type="inferred from homology"/>
<reference evidence="9" key="1">
    <citation type="submission" date="2016-08" db="EMBL/GenBank/DDBJ databases">
        <authorList>
            <person name="Varghese N."/>
            <person name="Submissions Spin"/>
        </authorList>
    </citation>
    <scope>NUCLEOTIDE SEQUENCE [LARGE SCALE GENOMIC DNA]</scope>
    <source>
        <strain evidence="9">R-53144</strain>
    </source>
</reference>
<feature type="transmembrane region" description="Helical" evidence="6">
    <location>
        <begin position="76"/>
        <end position="95"/>
    </location>
</feature>
<protein>
    <submittedName>
        <fullName evidence="8">MFS transporter, ACS family, hexuronate transporter</fullName>
    </submittedName>
</protein>
<sequence length="426" mass="46860">MKTVQKFRWSMILLICAITIINYLDRTALGVAAPTILETTGITKEQYSWVVSAFQLAYTIGQPIMGFFIDTIGLRLGFAICAIVWGLATMGHALTGTWQGLAFMRGIMGFSEASAIPAGIKTASIWFPAKERGIASGIFNMGTSFGAMLAPPLITWCILFQSWQFAFVVSGSLALIAALAWFTFYRDPKDSKMLSAEERAYIEAGQEKYLDIDTKEKVSVSSILSQRNFWGIGIARFLADPAWGTINFWVPIFFVETLHFSLKEIAMFVWLPFLMADLGCLASGFVAKFLNDRGFSLIRSRLITFSIGAVLMMTIGFVSIVQNPYLAVFLVSLGGFSHQLLSTVASTLGGDLFNKKQVATAVGMAGACAWTGQLIFNLFIGAFVGIIGFGPFFIALAFFDVIGAVVLWIFIRENKIENSNFQLERN</sequence>
<dbReference type="OrthoDB" id="9781156at2"/>
<dbReference type="InterPro" id="IPR036259">
    <property type="entry name" value="MFS_trans_sf"/>
</dbReference>
<accession>A0A1C3ZGF4</accession>
<feature type="transmembrane region" description="Helical" evidence="6">
    <location>
        <begin position="165"/>
        <end position="185"/>
    </location>
</feature>
<dbReference type="InterPro" id="IPR020846">
    <property type="entry name" value="MFS_dom"/>
</dbReference>
<evidence type="ECO:0000256" key="2">
    <source>
        <dbReference type="ARBA" id="ARBA00022692"/>
    </source>
</evidence>
<dbReference type="InterPro" id="IPR000849">
    <property type="entry name" value="Sugar_P_transporter"/>
</dbReference>
<dbReference type="GO" id="GO:0015134">
    <property type="term" value="F:hexuronate transmembrane transporter activity"/>
    <property type="evidence" value="ECO:0007669"/>
    <property type="project" value="TreeGrafter"/>
</dbReference>
<keyword evidence="9" id="KW-1185">Reference proteome</keyword>
<evidence type="ECO:0000313" key="9">
    <source>
        <dbReference type="Proteomes" id="UP000199698"/>
    </source>
</evidence>
<keyword evidence="2 6" id="KW-0812">Transmembrane</keyword>
<name>A0A1C3ZGF4_9GAMM</name>
<dbReference type="SUPFAM" id="SSF103473">
    <property type="entry name" value="MFS general substrate transporter"/>
    <property type="match status" value="1"/>
</dbReference>
<feature type="transmembrane region" description="Helical" evidence="6">
    <location>
        <begin position="48"/>
        <end position="69"/>
    </location>
</feature>
<dbReference type="GO" id="GO:0016020">
    <property type="term" value="C:membrane"/>
    <property type="evidence" value="ECO:0007669"/>
    <property type="project" value="UniProtKB-SubCell"/>
</dbReference>
<evidence type="ECO:0000256" key="1">
    <source>
        <dbReference type="ARBA" id="ARBA00004141"/>
    </source>
</evidence>
<dbReference type="PANTHER" id="PTHR11662">
    <property type="entry name" value="SOLUTE CARRIER FAMILY 17"/>
    <property type="match status" value="1"/>
</dbReference>
<dbReference type="Proteomes" id="UP000199698">
    <property type="component" value="Unassembled WGS sequence"/>
</dbReference>
<evidence type="ECO:0000259" key="7">
    <source>
        <dbReference type="PROSITE" id="PS50850"/>
    </source>
</evidence>
<dbReference type="EMBL" id="FMBA01000004">
    <property type="protein sequence ID" value="SCB81320.1"/>
    <property type="molecule type" value="Genomic_DNA"/>
</dbReference>
<feature type="transmembrane region" description="Helical" evidence="6">
    <location>
        <begin position="327"/>
        <end position="349"/>
    </location>
</feature>
<feature type="transmembrane region" description="Helical" evidence="6">
    <location>
        <begin position="302"/>
        <end position="321"/>
    </location>
</feature>
<evidence type="ECO:0000313" key="8">
    <source>
        <dbReference type="EMBL" id="SCB81320.1"/>
    </source>
</evidence>
<dbReference type="STRING" id="1798183.GA0061080_100488"/>